<evidence type="ECO:0000313" key="2">
    <source>
        <dbReference type="Proteomes" id="UP000499080"/>
    </source>
</evidence>
<reference evidence="1 2" key="1">
    <citation type="journal article" date="2019" name="Sci. Rep.">
        <title>Orb-weaving spider Araneus ventricosus genome elucidates the spidroin gene catalogue.</title>
        <authorList>
            <person name="Kono N."/>
            <person name="Nakamura H."/>
            <person name="Ohtoshi R."/>
            <person name="Moran D.A.P."/>
            <person name="Shinohara A."/>
            <person name="Yoshida Y."/>
            <person name="Fujiwara M."/>
            <person name="Mori M."/>
            <person name="Tomita M."/>
            <person name="Arakawa K."/>
        </authorList>
    </citation>
    <scope>NUCLEOTIDE SEQUENCE [LARGE SCALE GENOMIC DNA]</scope>
</reference>
<comment type="caution">
    <text evidence="1">The sequence shown here is derived from an EMBL/GenBank/DDBJ whole genome shotgun (WGS) entry which is preliminary data.</text>
</comment>
<dbReference type="Proteomes" id="UP000499080">
    <property type="component" value="Unassembled WGS sequence"/>
</dbReference>
<evidence type="ECO:0000313" key="1">
    <source>
        <dbReference type="EMBL" id="GBN54965.1"/>
    </source>
</evidence>
<name>A0A4Y2PSU9_ARAVE</name>
<dbReference type="AlphaFoldDB" id="A0A4Y2PSU9"/>
<dbReference type="EMBL" id="BGPR01012188">
    <property type="protein sequence ID" value="GBN54965.1"/>
    <property type="molecule type" value="Genomic_DNA"/>
</dbReference>
<gene>
    <name evidence="1" type="ORF">AVEN_62752_1</name>
</gene>
<sequence>MTTKCLCRRIHWRKSGHFDDPDTRPDVSLNSGLSGRMVTLVIIALCDFSWSHGQHPVKLSFITFFKLFWTSLVVLNRSQMTRSTPELSSPLQTSAPHQHNSICCNYCCPLVRG</sequence>
<feature type="non-terminal residue" evidence="1">
    <location>
        <position position="113"/>
    </location>
</feature>
<keyword evidence="2" id="KW-1185">Reference proteome</keyword>
<proteinExistence type="predicted"/>
<organism evidence="1 2">
    <name type="scientific">Araneus ventricosus</name>
    <name type="common">Orbweaver spider</name>
    <name type="synonym">Epeira ventricosa</name>
    <dbReference type="NCBI Taxonomy" id="182803"/>
    <lineage>
        <taxon>Eukaryota</taxon>
        <taxon>Metazoa</taxon>
        <taxon>Ecdysozoa</taxon>
        <taxon>Arthropoda</taxon>
        <taxon>Chelicerata</taxon>
        <taxon>Arachnida</taxon>
        <taxon>Araneae</taxon>
        <taxon>Araneomorphae</taxon>
        <taxon>Entelegynae</taxon>
        <taxon>Araneoidea</taxon>
        <taxon>Araneidae</taxon>
        <taxon>Araneus</taxon>
    </lineage>
</organism>
<accession>A0A4Y2PSU9</accession>
<protein>
    <submittedName>
        <fullName evidence="1">Uncharacterized protein</fullName>
    </submittedName>
</protein>